<keyword evidence="3" id="KW-1185">Reference proteome</keyword>
<evidence type="ECO:0000256" key="1">
    <source>
        <dbReference type="SAM" id="MobiDB-lite"/>
    </source>
</evidence>
<dbReference type="OrthoDB" id="2951834at2759"/>
<dbReference type="EMBL" id="CP063408">
    <property type="protein sequence ID" value="QSZ33680.1"/>
    <property type="molecule type" value="Genomic_DNA"/>
</dbReference>
<feature type="compositionally biased region" description="Polar residues" evidence="1">
    <location>
        <begin position="1"/>
        <end position="32"/>
    </location>
</feature>
<gene>
    <name evidence="2" type="ORF">DSL72_005251</name>
</gene>
<evidence type="ECO:0000313" key="3">
    <source>
        <dbReference type="Proteomes" id="UP000672032"/>
    </source>
</evidence>
<name>A0A8A3PF22_9HELO</name>
<protein>
    <submittedName>
        <fullName evidence="2">Uncharacterized protein</fullName>
    </submittedName>
</protein>
<reference evidence="2" key="1">
    <citation type="submission" date="2020-10" db="EMBL/GenBank/DDBJ databases">
        <title>Genome Sequence of Monilinia vaccinii-corymbosi Sheds Light on Mummy Berry Disease Infection of Blueberry and Mating Type.</title>
        <authorList>
            <person name="Yow A.G."/>
            <person name="Zhang Y."/>
            <person name="Bansal K."/>
            <person name="Eacker S.M."/>
            <person name="Sullivan S."/>
            <person name="Liachko I."/>
            <person name="Cubeta M.A."/>
            <person name="Rollins J.A."/>
            <person name="Ashrafi H."/>
        </authorList>
    </citation>
    <scope>NUCLEOTIDE SEQUENCE</scope>
    <source>
        <strain evidence="2">RL-1</strain>
    </source>
</reference>
<feature type="region of interest" description="Disordered" evidence="1">
    <location>
        <begin position="1"/>
        <end position="53"/>
    </location>
</feature>
<feature type="compositionally biased region" description="Polar residues" evidence="1">
    <location>
        <begin position="39"/>
        <end position="53"/>
    </location>
</feature>
<organism evidence="2 3">
    <name type="scientific">Monilinia vaccinii-corymbosi</name>
    <dbReference type="NCBI Taxonomy" id="61207"/>
    <lineage>
        <taxon>Eukaryota</taxon>
        <taxon>Fungi</taxon>
        <taxon>Dikarya</taxon>
        <taxon>Ascomycota</taxon>
        <taxon>Pezizomycotina</taxon>
        <taxon>Leotiomycetes</taxon>
        <taxon>Helotiales</taxon>
        <taxon>Sclerotiniaceae</taxon>
        <taxon>Monilinia</taxon>
    </lineage>
</organism>
<proteinExistence type="predicted"/>
<dbReference type="AlphaFoldDB" id="A0A8A3PF22"/>
<sequence>MNLNMDMDMTSSTVETQTGSVRSSLVANSQDIPSPRASLPQQNPNTSLTRSNESTLNKVPLEIRLTIYEKLLVNPILGTTKAITGSIRHGLGAKYGLTPAILRTSRKIYEEALPVLYDQTFVIRCDYFYHDGFNTFECDCPLQRNLVHPHVLERRLEIPAQPAAMNMRELVVKNLRPHYERLVAASEKLKEFKSNIPLDRPRSEYGRRYAPAVPSWLIMIESYAKEFEREKDLEALRSFREQKRRFDRLHATWRREVMLDALRELVEDSHLNLKGFIRLAFKVEKDMDEQLSEMKTAWENLFNADRYPGERFCEY</sequence>
<accession>A0A8A3PF22</accession>
<evidence type="ECO:0000313" key="2">
    <source>
        <dbReference type="EMBL" id="QSZ33680.1"/>
    </source>
</evidence>
<dbReference type="Proteomes" id="UP000672032">
    <property type="component" value="Chromosome 4"/>
</dbReference>